<sequence length="134" mass="14591">MDVNVLYKSGHGLRHGRVPIANGAVRKSEIIAAARENSPSTRTQGNSMSYQQLQRRNAQLEQGVQISLILGKHMQALYDKLGMEVPVEIVAIQGLQANICSGASQQGTESSHADRNEASDSHRQEDEDGNNIDP</sequence>
<dbReference type="OrthoDB" id="10587994at2759"/>
<dbReference type="AlphaFoldDB" id="A0A5J9U0A4"/>
<evidence type="ECO:0000313" key="2">
    <source>
        <dbReference type="EMBL" id="TVU17059.1"/>
    </source>
</evidence>
<protein>
    <submittedName>
        <fullName evidence="2">Uncharacterized protein</fullName>
    </submittedName>
</protein>
<dbReference type="EMBL" id="RWGY01000029">
    <property type="protein sequence ID" value="TVU17059.1"/>
    <property type="molecule type" value="Genomic_DNA"/>
</dbReference>
<gene>
    <name evidence="2" type="ORF">EJB05_33070</name>
</gene>
<dbReference type="InterPro" id="IPR039266">
    <property type="entry name" value="EN-1/SPM"/>
</dbReference>
<dbReference type="GO" id="GO:0032196">
    <property type="term" value="P:transposition"/>
    <property type="evidence" value="ECO:0007669"/>
    <property type="project" value="InterPro"/>
</dbReference>
<feature type="compositionally biased region" description="Basic and acidic residues" evidence="1">
    <location>
        <begin position="111"/>
        <end position="125"/>
    </location>
</feature>
<reference evidence="2 3" key="1">
    <citation type="journal article" date="2019" name="Sci. Rep.">
        <title>A high-quality genome of Eragrostis curvula grass provides insights into Poaceae evolution and supports new strategies to enhance forage quality.</title>
        <authorList>
            <person name="Carballo J."/>
            <person name="Santos B.A.C.M."/>
            <person name="Zappacosta D."/>
            <person name="Garbus I."/>
            <person name="Selva J.P."/>
            <person name="Gallo C.A."/>
            <person name="Diaz A."/>
            <person name="Albertini E."/>
            <person name="Caccamo M."/>
            <person name="Echenique V."/>
        </authorList>
    </citation>
    <scope>NUCLEOTIDE SEQUENCE [LARGE SCALE GENOMIC DNA]</scope>
    <source>
        <strain evidence="3">cv. Victoria</strain>
        <tissue evidence="2">Leaf</tissue>
    </source>
</reference>
<dbReference type="Proteomes" id="UP000324897">
    <property type="component" value="Chromosome 7"/>
</dbReference>
<name>A0A5J9U0A4_9POAL</name>
<accession>A0A5J9U0A4</accession>
<dbReference type="Gramene" id="TVU17059">
    <property type="protein sequence ID" value="TVU17059"/>
    <property type="gene ID" value="EJB05_33070"/>
</dbReference>
<dbReference type="PANTHER" id="PTHR33157">
    <property type="entry name" value="AUTONOMOUS TRANSPOSABLE ELEMENT EN-1 MOSAIC PROTEIN-RELATED"/>
    <property type="match status" value="1"/>
</dbReference>
<keyword evidence="3" id="KW-1185">Reference proteome</keyword>
<evidence type="ECO:0000313" key="3">
    <source>
        <dbReference type="Proteomes" id="UP000324897"/>
    </source>
</evidence>
<feature type="region of interest" description="Disordered" evidence="1">
    <location>
        <begin position="102"/>
        <end position="134"/>
    </location>
</feature>
<proteinExistence type="predicted"/>
<organism evidence="2 3">
    <name type="scientific">Eragrostis curvula</name>
    <name type="common">weeping love grass</name>
    <dbReference type="NCBI Taxonomy" id="38414"/>
    <lineage>
        <taxon>Eukaryota</taxon>
        <taxon>Viridiplantae</taxon>
        <taxon>Streptophyta</taxon>
        <taxon>Embryophyta</taxon>
        <taxon>Tracheophyta</taxon>
        <taxon>Spermatophyta</taxon>
        <taxon>Magnoliopsida</taxon>
        <taxon>Liliopsida</taxon>
        <taxon>Poales</taxon>
        <taxon>Poaceae</taxon>
        <taxon>PACMAD clade</taxon>
        <taxon>Chloridoideae</taxon>
        <taxon>Eragrostideae</taxon>
        <taxon>Eragrostidinae</taxon>
        <taxon>Eragrostis</taxon>
    </lineage>
</organism>
<comment type="caution">
    <text evidence="2">The sequence shown here is derived from an EMBL/GenBank/DDBJ whole genome shotgun (WGS) entry which is preliminary data.</text>
</comment>
<evidence type="ECO:0000256" key="1">
    <source>
        <dbReference type="SAM" id="MobiDB-lite"/>
    </source>
</evidence>